<dbReference type="GO" id="GO:0005886">
    <property type="term" value="C:plasma membrane"/>
    <property type="evidence" value="ECO:0007669"/>
    <property type="project" value="UniProtKB-SubCell"/>
</dbReference>
<dbReference type="Gene3D" id="3.90.550.10">
    <property type="entry name" value="Spore Coat Polysaccharide Biosynthesis Protein SpsA, Chain A"/>
    <property type="match status" value="1"/>
</dbReference>
<evidence type="ECO:0000313" key="15">
    <source>
        <dbReference type="Proteomes" id="UP000229366"/>
    </source>
</evidence>
<dbReference type="InterPro" id="IPR050321">
    <property type="entry name" value="Glycosyltr_2/OpgH_subfam"/>
</dbReference>
<keyword evidence="10 12" id="KW-1133">Transmembrane helix</keyword>
<evidence type="ECO:0000313" key="14">
    <source>
        <dbReference type="EMBL" id="PJI83386.1"/>
    </source>
</evidence>
<evidence type="ECO:0000256" key="7">
    <source>
        <dbReference type="ARBA" id="ARBA00022676"/>
    </source>
</evidence>
<feature type="domain" description="Glycosyltransferase 2-like" evidence="13">
    <location>
        <begin position="221"/>
        <end position="430"/>
    </location>
</feature>
<keyword evidence="15" id="KW-1185">Reference proteome</keyword>
<feature type="transmembrane region" description="Helical" evidence="12">
    <location>
        <begin position="58"/>
        <end position="86"/>
    </location>
</feature>
<evidence type="ECO:0000256" key="8">
    <source>
        <dbReference type="ARBA" id="ARBA00022679"/>
    </source>
</evidence>
<sequence>MRLKVALNTLLNMSINLPTKHNVRVRRSIFAGLTLCTCILMLWLIYEALTPQTPLMLHIALLVLVGVTLPWMVIGFWNAIIGLLLCQLSSNPVAHILPAEMLKQNSQDGQTVTASTAILLCIRNETPERLVRNLDAMLQGLSASVLNTDNAVSKHFHIYILSDTDDLSIAAQERECFLAIAQRWEKQFSVIYRCRTDNTAYKAGNIADFCKRWGGQHEFALTLDADSFMTASAIVRLVRMMQSNPRLGILQGLVVGLPSTSAFTRLFQFGMRLGMRSYTMGSAWWQADCGPYWGHNALIRLAPFIAHCDLPQLPLRSGASRPILSHDLIEAVLMRRAGFEVRIYPQEDESWEENPPTLTEYIRRDLRWCEGNLQYVQLLTLPKLTLLSRLQLLLAIFMFLGSPAWIALMVICTVAISISTSPSTFINAGPMTSLLSIALVMWYLPKIAGALDVLLRKQERQRFGGGYRFSLSLILEVLFALLMTPITWLNHSLFMVGLILGKKQGWMAQSRDDHSIHLLEAIRQFWPHTLLGVTLSVMLYKTYPQALAYGLLFFSGLILAIPLAVLSSQPWLGRFMLRRHLLSLPEEIMPPTVLLVLDLPALKTA</sequence>
<feature type="transmembrane region" description="Helical" evidence="12">
    <location>
        <begin position="465"/>
        <end position="488"/>
    </location>
</feature>
<evidence type="ECO:0000256" key="4">
    <source>
        <dbReference type="ARBA" id="ARBA00020585"/>
    </source>
</evidence>
<keyword evidence="8 14" id="KW-0808">Transferase</keyword>
<name>A0A2M8VZV3_9BURK</name>
<organism evidence="14 15">
    <name type="scientific">Polynucleobacter brandtiae</name>
    <dbReference type="NCBI Taxonomy" id="1938816"/>
    <lineage>
        <taxon>Bacteria</taxon>
        <taxon>Pseudomonadati</taxon>
        <taxon>Pseudomonadota</taxon>
        <taxon>Betaproteobacteria</taxon>
        <taxon>Burkholderiales</taxon>
        <taxon>Burkholderiaceae</taxon>
        <taxon>Polynucleobacter</taxon>
    </lineage>
</organism>
<evidence type="ECO:0000256" key="6">
    <source>
        <dbReference type="ARBA" id="ARBA00022519"/>
    </source>
</evidence>
<keyword evidence="9 12" id="KW-0812">Transmembrane</keyword>
<dbReference type="GO" id="GO:0016758">
    <property type="term" value="F:hexosyltransferase activity"/>
    <property type="evidence" value="ECO:0007669"/>
    <property type="project" value="TreeGrafter"/>
</dbReference>
<evidence type="ECO:0000256" key="2">
    <source>
        <dbReference type="ARBA" id="ARBA00005001"/>
    </source>
</evidence>
<dbReference type="PANTHER" id="PTHR43867">
    <property type="entry name" value="CELLULOSE SYNTHASE CATALYTIC SUBUNIT A [UDP-FORMING]"/>
    <property type="match status" value="1"/>
</dbReference>
<evidence type="ECO:0000256" key="1">
    <source>
        <dbReference type="ARBA" id="ARBA00004429"/>
    </source>
</evidence>
<keyword evidence="11 12" id="KW-0472">Membrane</keyword>
<feature type="transmembrane region" description="Helical" evidence="12">
    <location>
        <begin position="29"/>
        <end position="46"/>
    </location>
</feature>
<accession>A0A2M8VZV3</accession>
<evidence type="ECO:0000256" key="10">
    <source>
        <dbReference type="ARBA" id="ARBA00022989"/>
    </source>
</evidence>
<feature type="transmembrane region" description="Helical" evidence="12">
    <location>
        <begin position="546"/>
        <end position="566"/>
    </location>
</feature>
<comment type="similarity">
    <text evidence="3">Belongs to the glycosyltransferase 2 family. OpgH subfamily.</text>
</comment>
<dbReference type="AlphaFoldDB" id="A0A2M8VZV3"/>
<dbReference type="Pfam" id="PF13632">
    <property type="entry name" value="Glyco_trans_2_3"/>
    <property type="match status" value="1"/>
</dbReference>
<keyword evidence="6" id="KW-0997">Cell inner membrane</keyword>
<feature type="transmembrane region" description="Helical" evidence="12">
    <location>
        <begin position="392"/>
        <end position="418"/>
    </location>
</feature>
<dbReference type="Proteomes" id="UP000229366">
    <property type="component" value="Unassembled WGS sequence"/>
</dbReference>
<comment type="pathway">
    <text evidence="2">Glycan metabolism; osmoregulated periplasmic glucan (OPG) biosynthesis.</text>
</comment>
<evidence type="ECO:0000256" key="3">
    <source>
        <dbReference type="ARBA" id="ARBA00009337"/>
    </source>
</evidence>
<evidence type="ECO:0000256" key="9">
    <source>
        <dbReference type="ARBA" id="ARBA00022692"/>
    </source>
</evidence>
<dbReference type="NCBIfam" id="NF003962">
    <property type="entry name" value="PRK05454.2-5"/>
    <property type="match status" value="1"/>
</dbReference>
<evidence type="ECO:0000256" key="5">
    <source>
        <dbReference type="ARBA" id="ARBA00022475"/>
    </source>
</evidence>
<reference evidence="14 15" key="1">
    <citation type="submission" date="2017-11" db="EMBL/GenBank/DDBJ databases">
        <title>Genomic Encyclopedia of Type Strains, Phase III (KMG-III): the genomes of soil and plant-associated and newly described type strains.</title>
        <authorList>
            <person name="Whitman W."/>
        </authorList>
    </citation>
    <scope>NUCLEOTIDE SEQUENCE [LARGE SCALE GENOMIC DNA]</scope>
    <source>
        <strain evidence="14 15">UB-Domo-W1</strain>
    </source>
</reference>
<feature type="transmembrane region" description="Helical" evidence="12">
    <location>
        <begin position="424"/>
        <end position="444"/>
    </location>
</feature>
<evidence type="ECO:0000259" key="13">
    <source>
        <dbReference type="Pfam" id="PF13632"/>
    </source>
</evidence>
<keyword evidence="5" id="KW-1003">Cell membrane</keyword>
<dbReference type="SUPFAM" id="SSF53448">
    <property type="entry name" value="Nucleotide-diphospho-sugar transferases"/>
    <property type="match status" value="1"/>
</dbReference>
<protein>
    <recommendedName>
        <fullName evidence="4">Glucans biosynthesis glucosyltransferase H</fullName>
    </recommendedName>
</protein>
<comment type="caution">
    <text evidence="14">The sequence shown here is derived from an EMBL/GenBank/DDBJ whole genome shotgun (WGS) entry which is preliminary data.</text>
</comment>
<dbReference type="EMBL" id="PGTX01000001">
    <property type="protein sequence ID" value="PJI83386.1"/>
    <property type="molecule type" value="Genomic_DNA"/>
</dbReference>
<proteinExistence type="inferred from homology"/>
<evidence type="ECO:0000256" key="11">
    <source>
        <dbReference type="ARBA" id="ARBA00023136"/>
    </source>
</evidence>
<dbReference type="NCBIfam" id="NF003958">
    <property type="entry name" value="PRK05454.2-1"/>
    <property type="match status" value="1"/>
</dbReference>
<evidence type="ECO:0000256" key="12">
    <source>
        <dbReference type="SAM" id="Phobius"/>
    </source>
</evidence>
<keyword evidence="7" id="KW-0328">Glycosyltransferase</keyword>
<dbReference type="InterPro" id="IPR001173">
    <property type="entry name" value="Glyco_trans_2-like"/>
</dbReference>
<dbReference type="PANTHER" id="PTHR43867:SF5">
    <property type="entry name" value="GLUCANS BIOSYNTHESIS GLUCOSYLTRANSFERASE H"/>
    <property type="match status" value="1"/>
</dbReference>
<dbReference type="InterPro" id="IPR029044">
    <property type="entry name" value="Nucleotide-diphossugar_trans"/>
</dbReference>
<gene>
    <name evidence="14" type="ORF">B0G85_0784</name>
</gene>
<comment type="subcellular location">
    <subcellularLocation>
        <location evidence="1">Cell inner membrane</location>
        <topology evidence="1">Multi-pass membrane protein</topology>
    </subcellularLocation>
</comment>